<organism evidence="2 3">
    <name type="scientific">Nephila pilipes</name>
    <name type="common">Giant wood spider</name>
    <name type="synonym">Nephila maculata</name>
    <dbReference type="NCBI Taxonomy" id="299642"/>
    <lineage>
        <taxon>Eukaryota</taxon>
        <taxon>Metazoa</taxon>
        <taxon>Ecdysozoa</taxon>
        <taxon>Arthropoda</taxon>
        <taxon>Chelicerata</taxon>
        <taxon>Arachnida</taxon>
        <taxon>Araneae</taxon>
        <taxon>Araneomorphae</taxon>
        <taxon>Entelegynae</taxon>
        <taxon>Araneoidea</taxon>
        <taxon>Nephilidae</taxon>
        <taxon>Nephila</taxon>
    </lineage>
</organism>
<gene>
    <name evidence="2" type="ORF">NPIL_188901</name>
</gene>
<reference evidence="2" key="1">
    <citation type="submission" date="2020-08" db="EMBL/GenBank/DDBJ databases">
        <title>Multicomponent nature underlies the extraordinary mechanical properties of spider dragline silk.</title>
        <authorList>
            <person name="Kono N."/>
            <person name="Nakamura H."/>
            <person name="Mori M."/>
            <person name="Yoshida Y."/>
            <person name="Ohtoshi R."/>
            <person name="Malay A.D."/>
            <person name="Moran D.A.P."/>
            <person name="Tomita M."/>
            <person name="Numata K."/>
            <person name="Arakawa K."/>
        </authorList>
    </citation>
    <scope>NUCLEOTIDE SEQUENCE</scope>
</reference>
<comment type="caution">
    <text evidence="2">The sequence shown here is derived from an EMBL/GenBank/DDBJ whole genome shotgun (WGS) entry which is preliminary data.</text>
</comment>
<sequence length="134" mass="14784">MVSVCNYDPAEGNNNKKGLGQKNQTISLDRASSVLQKANSNQPSIFISKQCEIKVSVITYLDIVCIFTKIPQKSAEKSRALWNSNPKQVSIRYAAGNRVSTDDGKSSDANHMLKKKVFKKSSPGRGPEAGEYFR</sequence>
<feature type="region of interest" description="Disordered" evidence="1">
    <location>
        <begin position="96"/>
        <end position="134"/>
    </location>
</feature>
<evidence type="ECO:0000256" key="1">
    <source>
        <dbReference type="SAM" id="MobiDB-lite"/>
    </source>
</evidence>
<name>A0A8X6MM85_NEPPI</name>
<evidence type="ECO:0000313" key="3">
    <source>
        <dbReference type="Proteomes" id="UP000887013"/>
    </source>
</evidence>
<proteinExistence type="predicted"/>
<dbReference type="Proteomes" id="UP000887013">
    <property type="component" value="Unassembled WGS sequence"/>
</dbReference>
<keyword evidence="3" id="KW-1185">Reference proteome</keyword>
<dbReference type="AlphaFoldDB" id="A0A8X6MM85"/>
<protein>
    <submittedName>
        <fullName evidence="2">Uncharacterized protein</fullName>
    </submittedName>
</protein>
<dbReference type="EMBL" id="BMAW01048485">
    <property type="protein sequence ID" value="GFS66144.1"/>
    <property type="molecule type" value="Genomic_DNA"/>
</dbReference>
<evidence type="ECO:0000313" key="2">
    <source>
        <dbReference type="EMBL" id="GFS66144.1"/>
    </source>
</evidence>
<accession>A0A8X6MM85</accession>